<name>A0A564G155_9HYPH</name>
<proteinExistence type="predicted"/>
<reference evidence="2 3" key="1">
    <citation type="submission" date="2019-06" db="EMBL/GenBank/DDBJ databases">
        <authorList>
            <person name="Rodrigo-Torres L."/>
            <person name="Arahal R. D."/>
            <person name="Lucena T."/>
        </authorList>
    </citation>
    <scope>NUCLEOTIDE SEQUENCE [LARGE SCALE GENOMIC DNA]</scope>
    <source>
        <strain evidence="2 3">SW08-7</strain>
    </source>
</reference>
<dbReference type="EMBL" id="CABFVH010000029">
    <property type="protein sequence ID" value="VUF14165.1"/>
    <property type="molecule type" value="Genomic_DNA"/>
</dbReference>
<evidence type="ECO:0000313" key="2">
    <source>
        <dbReference type="EMBL" id="VUF14165.1"/>
    </source>
</evidence>
<keyword evidence="4" id="KW-1185">Reference proteome</keyword>
<sequence length="140" mass="15235">MRYMLSAEDESDTAYSCLLIMNLPITPQTVNRHTNYPWSVFGNSLSHINGGTMVGLKAGMLSPVSIRCGYNKGGLGWVYGMVIENMFGATTLVNSAGRGRILPAWHKGGYSDGPGKAWRTIRWNLEAAPSASDLYEEAMG</sequence>
<evidence type="ECO:0000313" key="3">
    <source>
        <dbReference type="Proteomes" id="UP000401717"/>
    </source>
</evidence>
<dbReference type="Proteomes" id="UP000401717">
    <property type="component" value="Unassembled WGS sequence"/>
</dbReference>
<accession>A0A564G155</accession>
<organism evidence="2 3">
    <name type="scientific">Methylobacterium dankookense</name>
    <dbReference type="NCBI Taxonomy" id="560405"/>
    <lineage>
        <taxon>Bacteria</taxon>
        <taxon>Pseudomonadati</taxon>
        <taxon>Pseudomonadota</taxon>
        <taxon>Alphaproteobacteria</taxon>
        <taxon>Hyphomicrobiales</taxon>
        <taxon>Methylobacteriaceae</taxon>
        <taxon>Methylobacterium</taxon>
    </lineage>
</organism>
<dbReference type="EMBL" id="BPQI01000138">
    <property type="protein sequence ID" value="GJD58266.1"/>
    <property type="molecule type" value="Genomic_DNA"/>
</dbReference>
<protein>
    <submittedName>
        <fullName evidence="2">Uncharacterized protein</fullName>
    </submittedName>
</protein>
<dbReference type="RefSeq" id="WP_144766540.1">
    <property type="nucleotide sequence ID" value="NZ_BPQI01000138.1"/>
</dbReference>
<gene>
    <name evidence="1" type="ORF">IFDJLNFL_4184</name>
    <name evidence="2" type="ORF">MTDSW087_03880</name>
</gene>
<reference evidence="1" key="3">
    <citation type="submission" date="2021-08" db="EMBL/GenBank/DDBJ databases">
        <authorList>
            <person name="Tani A."/>
            <person name="Ola A."/>
            <person name="Ogura Y."/>
            <person name="Katsura K."/>
            <person name="Hayashi T."/>
        </authorList>
    </citation>
    <scope>NUCLEOTIDE SEQUENCE</scope>
    <source>
        <strain evidence="1">DSM 22415</strain>
    </source>
</reference>
<evidence type="ECO:0000313" key="1">
    <source>
        <dbReference type="EMBL" id="GJD58266.1"/>
    </source>
</evidence>
<dbReference type="AlphaFoldDB" id="A0A564G155"/>
<reference evidence="1" key="2">
    <citation type="journal article" date="2021" name="Front. Microbiol.">
        <title>Comprehensive Comparative Genomics and Phenotyping of Methylobacterium Species.</title>
        <authorList>
            <person name="Alessa O."/>
            <person name="Ogura Y."/>
            <person name="Fujitani Y."/>
            <person name="Takami H."/>
            <person name="Hayashi T."/>
            <person name="Sahin N."/>
            <person name="Tani A."/>
        </authorList>
    </citation>
    <scope>NUCLEOTIDE SEQUENCE</scope>
    <source>
        <strain evidence="1">DSM 22415</strain>
    </source>
</reference>
<dbReference type="Proteomes" id="UP001055303">
    <property type="component" value="Unassembled WGS sequence"/>
</dbReference>
<evidence type="ECO:0000313" key="4">
    <source>
        <dbReference type="Proteomes" id="UP001055303"/>
    </source>
</evidence>